<reference evidence="5" key="2">
    <citation type="submission" date="2010-05" db="EMBL/GenBank/DDBJ databases">
        <title>The genome sequence of Magnaporthe poae strain ATCC 64411.</title>
        <authorList>
            <person name="Ma L.-J."/>
            <person name="Dead R."/>
            <person name="Young S."/>
            <person name="Zeng Q."/>
            <person name="Koehrsen M."/>
            <person name="Alvarado L."/>
            <person name="Berlin A."/>
            <person name="Chapman S.B."/>
            <person name="Chen Z."/>
            <person name="Freedman E."/>
            <person name="Gellesch M."/>
            <person name="Goldberg J."/>
            <person name="Griggs A."/>
            <person name="Gujja S."/>
            <person name="Heilman E.R."/>
            <person name="Heiman D."/>
            <person name="Hepburn T."/>
            <person name="Howarth C."/>
            <person name="Jen D."/>
            <person name="Larson L."/>
            <person name="Mehta T."/>
            <person name="Neiman D."/>
            <person name="Pearson M."/>
            <person name="Roberts A."/>
            <person name="Saif S."/>
            <person name="Shea T."/>
            <person name="Shenoy N."/>
            <person name="Sisk P."/>
            <person name="Stolte C."/>
            <person name="Sykes S."/>
            <person name="Walk T."/>
            <person name="White J."/>
            <person name="Yandava C."/>
            <person name="Haas B."/>
            <person name="Nusbaum C."/>
            <person name="Birren B."/>
        </authorList>
    </citation>
    <scope>NUCLEOTIDE SEQUENCE [LARGE SCALE GENOMIC DNA]</scope>
    <source>
        <strain evidence="5">ATCC 64411 / 73-15</strain>
    </source>
</reference>
<protein>
    <submittedName>
        <fullName evidence="3 4">Uncharacterized protein</fullName>
    </submittedName>
</protein>
<name>A0A0C4E9K0_MAGP6</name>
<gene>
    <name evidence="3" type="ORF">MAPG_09293</name>
</gene>
<dbReference type="EnsemblFungi" id="MAPG_09293T0">
    <property type="protein sequence ID" value="MAPG_09293T0"/>
    <property type="gene ID" value="MAPG_09293"/>
</dbReference>
<keyword evidence="2" id="KW-0472">Membrane</keyword>
<feature type="compositionally biased region" description="Polar residues" evidence="1">
    <location>
        <begin position="247"/>
        <end position="261"/>
    </location>
</feature>
<dbReference type="EMBL" id="GL876974">
    <property type="protein sequence ID" value="KLU90330.1"/>
    <property type="molecule type" value="Genomic_DNA"/>
</dbReference>
<feature type="compositionally biased region" description="Low complexity" evidence="1">
    <location>
        <begin position="173"/>
        <end position="197"/>
    </location>
</feature>
<feature type="region of interest" description="Disordered" evidence="1">
    <location>
        <begin position="144"/>
        <end position="203"/>
    </location>
</feature>
<sequence>MVVHIEALTGPLAAVDPPAPFAAAAIARRDLVSWGGYALLRKNCPSGTSSCDGSCCPDGYSCSGDYRGKVCCPDKTDCSQTVKAVSACADKSWTLWRSSCSTCITTTFCCAGDEVGTYDPAAGLQCINKAIPVPKSIIVSSIEQQTTSENAPTIGGAPTTTTGAGSRIRPTTSGSSPGSNPDSGIGPGTSSPSDSSSGGSGSAGLPQAAVVAIAVLATALGMLAASFACFVFYRRRKKAAQPHGGPLTSTPQQPSNGQQATAPPPMYYVAPHPQTEELHGQTAPVVVASVPESGSDPRFELAEQPRK</sequence>
<dbReference type="VEuPathDB" id="FungiDB:MAPG_09293"/>
<evidence type="ECO:0000313" key="3">
    <source>
        <dbReference type="EMBL" id="KLU90330.1"/>
    </source>
</evidence>
<dbReference type="AlphaFoldDB" id="A0A0C4E9K0"/>
<evidence type="ECO:0000313" key="5">
    <source>
        <dbReference type="Proteomes" id="UP000011715"/>
    </source>
</evidence>
<dbReference type="STRING" id="644358.A0A0C4E9K0"/>
<dbReference type="EMBL" id="ADBL01002276">
    <property type="status" value="NOT_ANNOTATED_CDS"/>
    <property type="molecule type" value="Genomic_DNA"/>
</dbReference>
<feature type="transmembrane region" description="Helical" evidence="2">
    <location>
        <begin position="209"/>
        <end position="233"/>
    </location>
</feature>
<feature type="region of interest" description="Disordered" evidence="1">
    <location>
        <begin position="240"/>
        <end position="307"/>
    </location>
</feature>
<feature type="compositionally biased region" description="Basic and acidic residues" evidence="1">
    <location>
        <begin position="295"/>
        <end position="307"/>
    </location>
</feature>
<organism evidence="4 5">
    <name type="scientific">Magnaporthiopsis poae (strain ATCC 64411 / 73-15)</name>
    <name type="common">Kentucky bluegrass fungus</name>
    <name type="synonym">Magnaporthe poae</name>
    <dbReference type="NCBI Taxonomy" id="644358"/>
    <lineage>
        <taxon>Eukaryota</taxon>
        <taxon>Fungi</taxon>
        <taxon>Dikarya</taxon>
        <taxon>Ascomycota</taxon>
        <taxon>Pezizomycotina</taxon>
        <taxon>Sordariomycetes</taxon>
        <taxon>Sordariomycetidae</taxon>
        <taxon>Magnaporthales</taxon>
        <taxon>Magnaporthaceae</taxon>
        <taxon>Magnaporthiopsis</taxon>
    </lineage>
</organism>
<evidence type="ECO:0000256" key="2">
    <source>
        <dbReference type="SAM" id="Phobius"/>
    </source>
</evidence>
<reference evidence="4" key="5">
    <citation type="submission" date="2015-06" db="UniProtKB">
        <authorList>
            <consortium name="EnsemblFungi"/>
        </authorList>
    </citation>
    <scope>IDENTIFICATION</scope>
    <source>
        <strain evidence="4">ATCC 64411</strain>
    </source>
</reference>
<keyword evidence="5" id="KW-1185">Reference proteome</keyword>
<keyword evidence="2" id="KW-0812">Transmembrane</keyword>
<reference evidence="3" key="3">
    <citation type="submission" date="2011-03" db="EMBL/GenBank/DDBJ databases">
        <title>Annotation of Magnaporthe poae ATCC 64411.</title>
        <authorList>
            <person name="Ma L.-J."/>
            <person name="Dead R."/>
            <person name="Young S.K."/>
            <person name="Zeng Q."/>
            <person name="Gargeya S."/>
            <person name="Fitzgerald M."/>
            <person name="Haas B."/>
            <person name="Abouelleil A."/>
            <person name="Alvarado L."/>
            <person name="Arachchi H.M."/>
            <person name="Berlin A."/>
            <person name="Brown A."/>
            <person name="Chapman S.B."/>
            <person name="Chen Z."/>
            <person name="Dunbar C."/>
            <person name="Freedman E."/>
            <person name="Gearin G."/>
            <person name="Gellesch M."/>
            <person name="Goldberg J."/>
            <person name="Griggs A."/>
            <person name="Gujja S."/>
            <person name="Heiman D."/>
            <person name="Howarth C."/>
            <person name="Larson L."/>
            <person name="Lui A."/>
            <person name="MacDonald P.J.P."/>
            <person name="Mehta T."/>
            <person name="Montmayeur A."/>
            <person name="Murphy C."/>
            <person name="Neiman D."/>
            <person name="Pearson M."/>
            <person name="Priest M."/>
            <person name="Roberts A."/>
            <person name="Saif S."/>
            <person name="Shea T."/>
            <person name="Shenoy N."/>
            <person name="Sisk P."/>
            <person name="Stolte C."/>
            <person name="Sykes S."/>
            <person name="Yandava C."/>
            <person name="Wortman J."/>
            <person name="Nusbaum C."/>
            <person name="Birren B."/>
        </authorList>
    </citation>
    <scope>NUCLEOTIDE SEQUENCE</scope>
    <source>
        <strain evidence="3">ATCC 64411</strain>
    </source>
</reference>
<dbReference type="Proteomes" id="UP000011715">
    <property type="component" value="Unassembled WGS sequence"/>
</dbReference>
<reference evidence="3" key="1">
    <citation type="submission" date="2010-05" db="EMBL/GenBank/DDBJ databases">
        <title>The Genome Sequence of Magnaporthe poae strain ATCC 64411.</title>
        <authorList>
            <consortium name="The Broad Institute Genome Sequencing Platform"/>
            <consortium name="Broad Institute Genome Sequencing Center for Infectious Disease"/>
            <person name="Ma L.-J."/>
            <person name="Dead R."/>
            <person name="Young S."/>
            <person name="Zeng Q."/>
            <person name="Koehrsen M."/>
            <person name="Alvarado L."/>
            <person name="Berlin A."/>
            <person name="Chapman S.B."/>
            <person name="Chen Z."/>
            <person name="Freedman E."/>
            <person name="Gellesch M."/>
            <person name="Goldberg J."/>
            <person name="Griggs A."/>
            <person name="Gujja S."/>
            <person name="Heilman E.R."/>
            <person name="Heiman D."/>
            <person name="Hepburn T."/>
            <person name="Howarth C."/>
            <person name="Jen D."/>
            <person name="Larson L."/>
            <person name="Mehta T."/>
            <person name="Neiman D."/>
            <person name="Pearson M."/>
            <person name="Roberts A."/>
            <person name="Saif S."/>
            <person name="Shea T."/>
            <person name="Shenoy N."/>
            <person name="Sisk P."/>
            <person name="Stolte C."/>
            <person name="Sykes S."/>
            <person name="Walk T."/>
            <person name="White J."/>
            <person name="Yandava C."/>
            <person name="Haas B."/>
            <person name="Nusbaum C."/>
            <person name="Birren B."/>
        </authorList>
    </citation>
    <scope>NUCLEOTIDE SEQUENCE</scope>
    <source>
        <strain evidence="3">ATCC 64411</strain>
    </source>
</reference>
<accession>A0A0C4E9K0</accession>
<reference evidence="4" key="4">
    <citation type="journal article" date="2015" name="G3 (Bethesda)">
        <title>Genome sequences of three phytopathogenic species of the Magnaporthaceae family of fungi.</title>
        <authorList>
            <person name="Okagaki L.H."/>
            <person name="Nunes C.C."/>
            <person name="Sailsbery J."/>
            <person name="Clay B."/>
            <person name="Brown D."/>
            <person name="John T."/>
            <person name="Oh Y."/>
            <person name="Young N."/>
            <person name="Fitzgerald M."/>
            <person name="Haas B.J."/>
            <person name="Zeng Q."/>
            <person name="Young S."/>
            <person name="Adiconis X."/>
            <person name="Fan L."/>
            <person name="Levin J.Z."/>
            <person name="Mitchell T.K."/>
            <person name="Okubara P.A."/>
            <person name="Farman M.L."/>
            <person name="Kohn L.M."/>
            <person name="Birren B."/>
            <person name="Ma L.-J."/>
            <person name="Dean R.A."/>
        </authorList>
    </citation>
    <scope>NUCLEOTIDE SEQUENCE</scope>
    <source>
        <strain evidence="4">ATCC 64411 / 73-15</strain>
    </source>
</reference>
<keyword evidence="2" id="KW-1133">Transmembrane helix</keyword>
<feature type="compositionally biased region" description="Low complexity" evidence="1">
    <location>
        <begin position="151"/>
        <end position="165"/>
    </location>
</feature>
<proteinExistence type="predicted"/>
<evidence type="ECO:0000256" key="1">
    <source>
        <dbReference type="SAM" id="MobiDB-lite"/>
    </source>
</evidence>
<evidence type="ECO:0000313" key="4">
    <source>
        <dbReference type="EnsemblFungi" id="MAPG_09293T0"/>
    </source>
</evidence>